<accession>A0A8T0R6T1</accession>
<dbReference type="PANTHER" id="PTHR11697">
    <property type="entry name" value="GENERAL TRANSCRIPTION FACTOR 2-RELATED ZINC FINGER PROTEIN"/>
    <property type="match status" value="1"/>
</dbReference>
<name>A0A8T0R6T1_PANVG</name>
<proteinExistence type="predicted"/>
<evidence type="ECO:0000313" key="3">
    <source>
        <dbReference type="Proteomes" id="UP000823388"/>
    </source>
</evidence>
<comment type="caution">
    <text evidence="2">The sequence shown here is derived from an EMBL/GenBank/DDBJ whole genome shotgun (WGS) entry which is preliminary data.</text>
</comment>
<evidence type="ECO:0000259" key="1">
    <source>
        <dbReference type="SMART" id="SM00597"/>
    </source>
</evidence>
<feature type="non-terminal residue" evidence="2">
    <location>
        <position position="1"/>
    </location>
</feature>
<dbReference type="EMBL" id="CM029047">
    <property type="protein sequence ID" value="KAG2581417.1"/>
    <property type="molecule type" value="Genomic_DNA"/>
</dbReference>
<keyword evidence="3" id="KW-1185">Reference proteome</keyword>
<feature type="domain" description="TTF-type" evidence="1">
    <location>
        <begin position="53"/>
        <end position="153"/>
    </location>
</feature>
<dbReference type="Proteomes" id="UP000823388">
    <property type="component" value="Chromosome 6K"/>
</dbReference>
<dbReference type="InterPro" id="IPR012337">
    <property type="entry name" value="RNaseH-like_sf"/>
</dbReference>
<dbReference type="PANTHER" id="PTHR11697:SF230">
    <property type="entry name" value="ZINC FINGER, MYM DOMAIN CONTAINING 1"/>
    <property type="match status" value="1"/>
</dbReference>
<sequence>FRGIEFLERDPALRPQIWQYPNNQRDQVVRAYLHLGPIQPLLKKYKPSGPKGHRRRFQYIWFIQFPSWLEYSESSARAYYFFCFLCSRNIKKRGGFDVFTAQGFDTWKKVNDGKKCAFLIHVGSEPCSHHNNAVAECQAILNQPNHIENIVEMIKLLAEFNPEIASVVLENAPKVCKYTSPDIQKEILGILAMKVRKHIRDEIGNSKFSILVDETCDVAKREQMAVVFRFVDKDGVLQERFFDLIHVKNTKALTLKMELSSLLSKYSFDVQNLRGQGYDGASNMKGKFNGLQALFLRECPYAYYVHCYAHWLQLALVTAAKDVVPITQFFQKLLFIINTVDSSSKRHDELHDAQMVELARLLAIDELETGQGANQIRPLKRPGETRWGSHLGSVSSLMDMFNPVSSVLQNLAADSTAGTHRADGDTSFKYLTSFEFLFILCLMREIFEITEHLGQALQKKSQDIVNAIWLVKSTKILLEQMRSDDGWETFYLKVFEFCMEHDVVVPNMEETYILRGGRARR</sequence>
<organism evidence="2 3">
    <name type="scientific">Panicum virgatum</name>
    <name type="common">Blackwell switchgrass</name>
    <dbReference type="NCBI Taxonomy" id="38727"/>
    <lineage>
        <taxon>Eukaryota</taxon>
        <taxon>Viridiplantae</taxon>
        <taxon>Streptophyta</taxon>
        <taxon>Embryophyta</taxon>
        <taxon>Tracheophyta</taxon>
        <taxon>Spermatophyta</taxon>
        <taxon>Magnoliopsida</taxon>
        <taxon>Liliopsida</taxon>
        <taxon>Poales</taxon>
        <taxon>Poaceae</taxon>
        <taxon>PACMAD clade</taxon>
        <taxon>Panicoideae</taxon>
        <taxon>Panicodae</taxon>
        <taxon>Paniceae</taxon>
        <taxon>Panicinae</taxon>
        <taxon>Panicum</taxon>
        <taxon>Panicum sect. Hiantes</taxon>
    </lineage>
</organism>
<dbReference type="InterPro" id="IPR025398">
    <property type="entry name" value="DUF4371"/>
</dbReference>
<evidence type="ECO:0000313" key="2">
    <source>
        <dbReference type="EMBL" id="KAG2581417.1"/>
    </source>
</evidence>
<dbReference type="SUPFAM" id="SSF53098">
    <property type="entry name" value="Ribonuclease H-like"/>
    <property type="match status" value="1"/>
</dbReference>
<protein>
    <recommendedName>
        <fullName evidence="1">TTF-type domain-containing protein</fullName>
    </recommendedName>
</protein>
<dbReference type="InterPro" id="IPR006580">
    <property type="entry name" value="Znf_TTF"/>
</dbReference>
<dbReference type="Pfam" id="PF14291">
    <property type="entry name" value="DUF4371"/>
    <property type="match status" value="1"/>
</dbReference>
<reference evidence="2" key="1">
    <citation type="submission" date="2020-05" db="EMBL/GenBank/DDBJ databases">
        <title>WGS assembly of Panicum virgatum.</title>
        <authorList>
            <person name="Lovell J.T."/>
            <person name="Jenkins J."/>
            <person name="Shu S."/>
            <person name="Juenger T.E."/>
            <person name="Schmutz J."/>
        </authorList>
    </citation>
    <scope>NUCLEOTIDE SEQUENCE</scope>
    <source>
        <strain evidence="2">AP13</strain>
    </source>
</reference>
<dbReference type="AlphaFoldDB" id="A0A8T0R6T1"/>
<gene>
    <name evidence="2" type="ORF">PVAP13_6KG027300</name>
</gene>
<dbReference type="InterPro" id="IPR055298">
    <property type="entry name" value="AtLOH3-like"/>
</dbReference>
<dbReference type="SMART" id="SM00597">
    <property type="entry name" value="ZnF_TTF"/>
    <property type="match status" value="1"/>
</dbReference>